<comment type="caution">
    <text evidence="2">The sequence shown here is derived from an EMBL/GenBank/DDBJ whole genome shotgun (WGS) entry which is preliminary data.</text>
</comment>
<dbReference type="Proteomes" id="UP000749559">
    <property type="component" value="Unassembled WGS sequence"/>
</dbReference>
<evidence type="ECO:0000313" key="3">
    <source>
        <dbReference type="Proteomes" id="UP000749559"/>
    </source>
</evidence>
<dbReference type="Pfam" id="PF12937">
    <property type="entry name" value="F-box-like"/>
    <property type="match status" value="1"/>
</dbReference>
<gene>
    <name evidence="2" type="ORF">OFUS_LOCUS17338</name>
</gene>
<keyword evidence="3" id="KW-1185">Reference proteome</keyword>
<dbReference type="InterPro" id="IPR036047">
    <property type="entry name" value="F-box-like_dom_sf"/>
</dbReference>
<reference evidence="2" key="1">
    <citation type="submission" date="2022-03" db="EMBL/GenBank/DDBJ databases">
        <authorList>
            <person name="Martin C."/>
        </authorList>
    </citation>
    <scope>NUCLEOTIDE SEQUENCE</scope>
</reference>
<dbReference type="OrthoDB" id="10257471at2759"/>
<dbReference type="EMBL" id="CAIIXF020000008">
    <property type="protein sequence ID" value="CAH1792369.1"/>
    <property type="molecule type" value="Genomic_DNA"/>
</dbReference>
<dbReference type="AlphaFoldDB" id="A0A8S4PGL8"/>
<evidence type="ECO:0000259" key="1">
    <source>
        <dbReference type="PROSITE" id="PS50181"/>
    </source>
</evidence>
<accession>A0A8S4PGL8</accession>
<dbReference type="PROSITE" id="PS50181">
    <property type="entry name" value="FBOX"/>
    <property type="match status" value="1"/>
</dbReference>
<name>A0A8S4PGL8_OWEFU</name>
<feature type="domain" description="F-box" evidence="1">
    <location>
        <begin position="14"/>
        <end position="61"/>
    </location>
</feature>
<organism evidence="2 3">
    <name type="scientific">Owenia fusiformis</name>
    <name type="common">Polychaete worm</name>
    <dbReference type="NCBI Taxonomy" id="6347"/>
    <lineage>
        <taxon>Eukaryota</taxon>
        <taxon>Metazoa</taxon>
        <taxon>Spiralia</taxon>
        <taxon>Lophotrochozoa</taxon>
        <taxon>Annelida</taxon>
        <taxon>Polychaeta</taxon>
        <taxon>Sedentaria</taxon>
        <taxon>Canalipalpata</taxon>
        <taxon>Sabellida</taxon>
        <taxon>Oweniida</taxon>
        <taxon>Oweniidae</taxon>
        <taxon>Owenia</taxon>
    </lineage>
</organism>
<sequence length="135" mass="15855">MDTGQSTQSDDQFCYLINTLPAEMLENIIFKLDIETMCNLSCTCILLFKKIHHNERLWRYLCKKHCNANHIQENRQSGCTWKATFIENYGRNAVKKQWKAGALSKIQTYDDLPCKPICPMDVETWGELFQMELNR</sequence>
<proteinExistence type="predicted"/>
<dbReference type="SUPFAM" id="SSF81383">
    <property type="entry name" value="F-box domain"/>
    <property type="match status" value="1"/>
</dbReference>
<dbReference type="Gene3D" id="1.20.1280.50">
    <property type="match status" value="1"/>
</dbReference>
<protein>
    <recommendedName>
        <fullName evidence="1">F-box domain-containing protein</fullName>
    </recommendedName>
</protein>
<evidence type="ECO:0000313" key="2">
    <source>
        <dbReference type="EMBL" id="CAH1792369.1"/>
    </source>
</evidence>
<dbReference type="InterPro" id="IPR001810">
    <property type="entry name" value="F-box_dom"/>
</dbReference>